<dbReference type="PRINTS" id="PR00411">
    <property type="entry name" value="PNDRDTASEI"/>
</dbReference>
<gene>
    <name evidence="16" type="ORF">QR680_004392</name>
</gene>
<dbReference type="InterPro" id="IPR049398">
    <property type="entry name" value="ETF-QO/FixC_UQ-bd"/>
</dbReference>
<feature type="domain" description="4Fe-4S ferredoxin-type" evidence="15">
    <location>
        <begin position="555"/>
        <end position="584"/>
    </location>
</feature>
<evidence type="ECO:0000313" key="16">
    <source>
        <dbReference type="EMBL" id="KAK0409187.1"/>
    </source>
</evidence>
<evidence type="ECO:0000256" key="5">
    <source>
        <dbReference type="ARBA" id="ARBA00022630"/>
    </source>
</evidence>
<keyword evidence="10 14" id="KW-0408">Iron</keyword>
<keyword evidence="17" id="KW-1185">Reference proteome</keyword>
<comment type="caution">
    <text evidence="16">The sequence shown here is derived from an EMBL/GenBank/DDBJ whole genome shotgun (WGS) entry which is preliminary data.</text>
</comment>
<keyword evidence="5 14" id="KW-0285">Flavoprotein</keyword>
<dbReference type="GO" id="GO:0004174">
    <property type="term" value="F:electron-transferring-flavoprotein dehydrogenase activity"/>
    <property type="evidence" value="ECO:0007669"/>
    <property type="project" value="UniProtKB-UniRule"/>
</dbReference>
<dbReference type="SUPFAM" id="SSF54373">
    <property type="entry name" value="FAD-linked reductases, C-terminal domain"/>
    <property type="match status" value="1"/>
</dbReference>
<reference evidence="16" key="1">
    <citation type="submission" date="2023-06" db="EMBL/GenBank/DDBJ databases">
        <title>Genomic analysis of the entomopathogenic nematode Steinernema hermaphroditum.</title>
        <authorList>
            <person name="Schwarz E.M."/>
            <person name="Heppert J.K."/>
            <person name="Baniya A."/>
            <person name="Schwartz H.T."/>
            <person name="Tan C.-H."/>
            <person name="Antoshechkin I."/>
            <person name="Sternberg P.W."/>
            <person name="Goodrich-Blair H."/>
            <person name="Dillman A.R."/>
        </authorList>
    </citation>
    <scope>NUCLEOTIDE SEQUENCE</scope>
    <source>
        <strain evidence="16">PS9179</strain>
        <tissue evidence="16">Whole animal</tissue>
    </source>
</reference>
<dbReference type="AlphaFoldDB" id="A0AA39LTL3"/>
<evidence type="ECO:0000256" key="10">
    <source>
        <dbReference type="ARBA" id="ARBA00023004"/>
    </source>
</evidence>
<dbReference type="GO" id="GO:0005743">
    <property type="term" value="C:mitochondrial inner membrane"/>
    <property type="evidence" value="ECO:0007669"/>
    <property type="project" value="TreeGrafter"/>
</dbReference>
<evidence type="ECO:0000313" key="17">
    <source>
        <dbReference type="Proteomes" id="UP001175271"/>
    </source>
</evidence>
<dbReference type="Pfam" id="PF21162">
    <property type="entry name" value="ETFQO_UQ-bd"/>
    <property type="match status" value="1"/>
</dbReference>
<comment type="cofactor">
    <cofactor evidence="14">
        <name>[4Fe-4S] cluster</name>
        <dbReference type="ChEBI" id="CHEBI:49883"/>
    </cofactor>
    <text evidence="14">Binds 1 [4Fe-4S] cluster.</text>
</comment>
<dbReference type="GO" id="GO:0046872">
    <property type="term" value="F:metal ion binding"/>
    <property type="evidence" value="ECO:0007669"/>
    <property type="project" value="UniProtKB-KW"/>
</dbReference>
<dbReference type="Proteomes" id="UP001175271">
    <property type="component" value="Unassembled WGS sequence"/>
</dbReference>
<dbReference type="Gene3D" id="3.30.70.20">
    <property type="match status" value="1"/>
</dbReference>
<dbReference type="Gene3D" id="3.50.50.60">
    <property type="entry name" value="FAD/NAD(P)-binding domain"/>
    <property type="match status" value="1"/>
</dbReference>
<proteinExistence type="predicted"/>
<evidence type="ECO:0000256" key="3">
    <source>
        <dbReference type="ARBA" id="ARBA00022448"/>
    </source>
</evidence>
<evidence type="ECO:0000256" key="2">
    <source>
        <dbReference type="ARBA" id="ARBA00002819"/>
    </source>
</evidence>
<dbReference type="PROSITE" id="PS00198">
    <property type="entry name" value="4FE4S_FER_1"/>
    <property type="match status" value="1"/>
</dbReference>
<dbReference type="PANTHER" id="PTHR10617">
    <property type="entry name" value="ELECTRON TRANSFER FLAVOPROTEIN-UBIQUINONE OXIDOREDUCTASE"/>
    <property type="match status" value="1"/>
</dbReference>
<organism evidence="16 17">
    <name type="scientific">Steinernema hermaphroditum</name>
    <dbReference type="NCBI Taxonomy" id="289476"/>
    <lineage>
        <taxon>Eukaryota</taxon>
        <taxon>Metazoa</taxon>
        <taxon>Ecdysozoa</taxon>
        <taxon>Nematoda</taxon>
        <taxon>Chromadorea</taxon>
        <taxon>Rhabditida</taxon>
        <taxon>Tylenchina</taxon>
        <taxon>Panagrolaimomorpha</taxon>
        <taxon>Strongyloidoidea</taxon>
        <taxon>Steinernematidae</taxon>
        <taxon>Steinernema</taxon>
    </lineage>
</organism>
<evidence type="ECO:0000259" key="15">
    <source>
        <dbReference type="PROSITE" id="PS51379"/>
    </source>
</evidence>
<keyword evidence="11 14" id="KW-0411">Iron-sulfur</keyword>
<evidence type="ECO:0000256" key="6">
    <source>
        <dbReference type="ARBA" id="ARBA00022723"/>
    </source>
</evidence>
<dbReference type="EC" id="1.5.5.1" evidence="14"/>
<dbReference type="InterPro" id="IPR040156">
    <property type="entry name" value="ETF-QO"/>
</dbReference>
<keyword evidence="7 14" id="KW-0274">FAD</keyword>
<dbReference type="Pfam" id="PF13450">
    <property type="entry name" value="NAD_binding_8"/>
    <property type="match status" value="1"/>
</dbReference>
<dbReference type="Pfam" id="PF05187">
    <property type="entry name" value="Fer4_ETF_QO"/>
    <property type="match status" value="1"/>
</dbReference>
<keyword evidence="9 14" id="KW-0560">Oxidoreductase</keyword>
<keyword evidence="3 14" id="KW-0813">Transport</keyword>
<dbReference type="EMBL" id="JAUCMV010000003">
    <property type="protein sequence ID" value="KAK0409187.1"/>
    <property type="molecule type" value="Genomic_DNA"/>
</dbReference>
<dbReference type="InterPro" id="IPR036188">
    <property type="entry name" value="FAD/NAD-bd_sf"/>
</dbReference>
<keyword evidence="12 14" id="KW-0830">Ubiquinone</keyword>
<dbReference type="InterPro" id="IPR017900">
    <property type="entry name" value="4Fe4S_Fe_S_CS"/>
</dbReference>
<dbReference type="SUPFAM" id="SSF54862">
    <property type="entry name" value="4Fe-4S ferredoxins"/>
    <property type="match status" value="1"/>
</dbReference>
<protein>
    <recommendedName>
        <fullName evidence="14">Electron transfer flavoprotein-ubiquinone oxidoreductase</fullName>
        <shortName evidence="14">ETF-QO</shortName>
        <ecNumber evidence="14">1.5.5.1</ecNumber>
    </recommendedName>
</protein>
<keyword evidence="6 14" id="KW-0479">Metal-binding</keyword>
<dbReference type="SUPFAM" id="SSF51905">
    <property type="entry name" value="FAD/NAD(P)-binding domain"/>
    <property type="match status" value="1"/>
</dbReference>
<evidence type="ECO:0000256" key="1">
    <source>
        <dbReference type="ARBA" id="ARBA00001974"/>
    </source>
</evidence>
<evidence type="ECO:0000256" key="14">
    <source>
        <dbReference type="RuleBase" id="RU366068"/>
    </source>
</evidence>
<dbReference type="InterPro" id="IPR007859">
    <property type="entry name" value="ETF-QO/FixX_C"/>
</dbReference>
<comment type="function">
    <text evidence="2 14">Accepts electrons from ETF and reduces ubiquinone.</text>
</comment>
<keyword evidence="8 14" id="KW-0249">Electron transport</keyword>
<dbReference type="InterPro" id="IPR017896">
    <property type="entry name" value="4Fe4S_Fe-S-bd"/>
</dbReference>
<dbReference type="FunFam" id="3.30.70.20:FF:000012">
    <property type="entry name" value="Electron transfer flavoprotein-ubiquinone oxidoreductase, mitochondrial"/>
    <property type="match status" value="1"/>
</dbReference>
<evidence type="ECO:0000256" key="4">
    <source>
        <dbReference type="ARBA" id="ARBA00022485"/>
    </source>
</evidence>
<keyword evidence="4" id="KW-0004">4Fe-4S</keyword>
<evidence type="ECO:0000256" key="12">
    <source>
        <dbReference type="ARBA" id="ARBA00023075"/>
    </source>
</evidence>
<evidence type="ECO:0000256" key="11">
    <source>
        <dbReference type="ARBA" id="ARBA00023014"/>
    </source>
</evidence>
<evidence type="ECO:0000256" key="7">
    <source>
        <dbReference type="ARBA" id="ARBA00022827"/>
    </source>
</evidence>
<name>A0AA39LTL3_9BILA</name>
<accession>A0AA39LTL3</accession>
<dbReference type="Gene3D" id="3.30.9.90">
    <property type="match status" value="1"/>
</dbReference>
<evidence type="ECO:0000256" key="13">
    <source>
        <dbReference type="ARBA" id="ARBA00052682"/>
    </source>
</evidence>
<evidence type="ECO:0000256" key="9">
    <source>
        <dbReference type="ARBA" id="ARBA00023002"/>
    </source>
</evidence>
<evidence type="ECO:0000256" key="8">
    <source>
        <dbReference type="ARBA" id="ARBA00022982"/>
    </source>
</evidence>
<comment type="catalytic activity">
    <reaction evidence="13 14">
        <text>a ubiquinone + reduced [electron-transfer flavoprotein] = a ubiquinol + oxidized [electron-transfer flavoprotein] + H(+)</text>
        <dbReference type="Rhea" id="RHEA:24052"/>
        <dbReference type="Rhea" id="RHEA-COMP:9565"/>
        <dbReference type="Rhea" id="RHEA-COMP:9566"/>
        <dbReference type="Rhea" id="RHEA-COMP:10685"/>
        <dbReference type="Rhea" id="RHEA-COMP:10686"/>
        <dbReference type="ChEBI" id="CHEBI:15378"/>
        <dbReference type="ChEBI" id="CHEBI:16389"/>
        <dbReference type="ChEBI" id="CHEBI:17976"/>
        <dbReference type="ChEBI" id="CHEBI:57692"/>
        <dbReference type="ChEBI" id="CHEBI:58307"/>
        <dbReference type="EC" id="1.5.5.1"/>
    </reaction>
</comment>
<dbReference type="PROSITE" id="PS51379">
    <property type="entry name" value="4FE4S_FER_2"/>
    <property type="match status" value="1"/>
</dbReference>
<dbReference type="PANTHER" id="PTHR10617:SF107">
    <property type="entry name" value="ELECTRON TRANSFER FLAVOPROTEIN-UBIQUINONE OXIDOREDUCTASE, MITOCHONDRIAL"/>
    <property type="match status" value="1"/>
</dbReference>
<sequence length="595" mass="65624">MHLTGRGLFRATSVLRNVVGGRWTTTHYTQKPRENDPRWENVGMDRVAEDYDVVVVGGGPAGLSAAIRLQQLAQEHNKEVRVCVIEKAAQLGGHTLSGAVIETRTLDELLPGWKEMESPVFQKVTGESIAILTEKARIPVPVVPGVPLANHGNYIVRLGNLVSWLGEKAEELGVDILPGIAAQEALYNADGSVKGVATGDLGVAKDGAPKGTFERGMELHAKCTIFAEGCRGHISQQIIERFGLSKESHAMTYGEGFKELWKVDPAKHRPGYVEHTMGWPLPISQYGGSFMYHIEDKREPLVAIGFVVALDYKNPHLDPFEEFQRYKLHPSIRKHLEGGVRIAYGARALNEGGYQSLPKLNFPGGCLVGCSAGFLNVAKLKGVHYGMKSGMVAAETIFPQLDSGKVVNPENLRAELEKTYVMKELRASRNIRPSFNTRFGALGGLAYSGLFYVLGRGKEPWTLHHGKPDHRKLEPAANHKPIQYPKPDGKITFDRMSSVDLSMTHHEHNQPSHLTLHDDAIPEKVNWEVFQGPEVRFCPAGVYEYVPREGNPGEMRLQINAENCIHCKTCDIKCPTQNITWVAPESGGGPKYVGM</sequence>
<dbReference type="GO" id="GO:0051539">
    <property type="term" value="F:4 iron, 4 sulfur cluster binding"/>
    <property type="evidence" value="ECO:0007669"/>
    <property type="project" value="UniProtKB-UniRule"/>
</dbReference>
<comment type="cofactor">
    <cofactor evidence="1 14">
        <name>FAD</name>
        <dbReference type="ChEBI" id="CHEBI:57692"/>
    </cofactor>
</comment>